<evidence type="ECO:0000313" key="6">
    <source>
        <dbReference type="Proteomes" id="UP001056855"/>
    </source>
</evidence>
<evidence type="ECO:0000256" key="4">
    <source>
        <dbReference type="PIRSR" id="PIRSR001365-2"/>
    </source>
</evidence>
<evidence type="ECO:0000256" key="1">
    <source>
        <dbReference type="ARBA" id="ARBA00023239"/>
    </source>
</evidence>
<sequence length="292" mass="30455">MATPIDGTGQGIDENTLADFTRTLIDGGVDGLFPGSSIGEFSSLSAADHEAVVRTVTASADGDTTVLAGCCGTSVADVRTKLETAADAGADAAVVVSPYYLNTTQRGLARFFTMIADESPLPLLLYNIPGLTGNEIAVDTVAALAEHDAIAGLKDTSGDLIYQHRVIEATPESFAVFNGMTATAAPSLDVGIDGLIAGPANVFPEALAELYAAHDRGDDRTVTRLTRDLVMPLVSAYQDLPTAAAIKYLVQLEGLDLGEPLPPLAPLSSEQRGRLEACHRDIVETLDVSVVK</sequence>
<dbReference type="KEGG" id="sawl:NGM29_12795"/>
<dbReference type="Gene3D" id="3.20.20.70">
    <property type="entry name" value="Aldolase class I"/>
    <property type="match status" value="1"/>
</dbReference>
<name>A0A9E7N9N2_9EURY</name>
<dbReference type="PANTHER" id="PTHR12128:SF66">
    <property type="entry name" value="4-HYDROXY-2-OXOGLUTARATE ALDOLASE, MITOCHONDRIAL"/>
    <property type="match status" value="1"/>
</dbReference>
<dbReference type="PROSITE" id="PS00666">
    <property type="entry name" value="DHDPS_2"/>
    <property type="match status" value="1"/>
</dbReference>
<dbReference type="SMART" id="SM01130">
    <property type="entry name" value="DHDPS"/>
    <property type="match status" value="1"/>
</dbReference>
<protein>
    <submittedName>
        <fullName evidence="5">Dihydrodipicolinate synthase family protein</fullName>
    </submittedName>
</protein>
<dbReference type="EMBL" id="CP100355">
    <property type="protein sequence ID" value="UTF52657.1"/>
    <property type="molecule type" value="Genomic_DNA"/>
</dbReference>
<evidence type="ECO:0000256" key="2">
    <source>
        <dbReference type="ARBA" id="ARBA00023270"/>
    </source>
</evidence>
<dbReference type="PRINTS" id="PR00146">
    <property type="entry name" value="DHPICSNTHASE"/>
</dbReference>
<dbReference type="Proteomes" id="UP001056855">
    <property type="component" value="Chromosome"/>
</dbReference>
<organism evidence="5 6">
    <name type="scientific">Natronosalvus rutilus</name>
    <dbReference type="NCBI Taxonomy" id="2953753"/>
    <lineage>
        <taxon>Archaea</taxon>
        <taxon>Methanobacteriati</taxon>
        <taxon>Methanobacteriota</taxon>
        <taxon>Stenosarchaea group</taxon>
        <taxon>Halobacteria</taxon>
        <taxon>Halobacteriales</taxon>
        <taxon>Natrialbaceae</taxon>
        <taxon>Natronosalvus</taxon>
    </lineage>
</organism>
<dbReference type="InterPro" id="IPR020625">
    <property type="entry name" value="Schiff_base-form_aldolases_AS"/>
</dbReference>
<dbReference type="SUPFAM" id="SSF51569">
    <property type="entry name" value="Aldolase"/>
    <property type="match status" value="1"/>
</dbReference>
<feature type="active site" description="Schiff-base intermediate with substrate" evidence="3">
    <location>
        <position position="154"/>
    </location>
</feature>
<dbReference type="GO" id="GO:0008675">
    <property type="term" value="F:2-dehydro-3-deoxy-phosphogluconate aldolase activity"/>
    <property type="evidence" value="ECO:0007669"/>
    <property type="project" value="UniProtKB-ARBA"/>
</dbReference>
<feature type="binding site" evidence="4">
    <location>
        <position position="196"/>
    </location>
    <ligand>
        <name>pyruvate</name>
        <dbReference type="ChEBI" id="CHEBI:15361"/>
    </ligand>
</feature>
<dbReference type="InterPro" id="IPR002220">
    <property type="entry name" value="DapA-like"/>
</dbReference>
<reference evidence="5" key="1">
    <citation type="submission" date="2022-06" db="EMBL/GenBank/DDBJ databases">
        <title>Diverse halophilic archaea isolated from saline environments.</title>
        <authorList>
            <person name="Cui H.-L."/>
        </authorList>
    </citation>
    <scope>NUCLEOTIDE SEQUENCE</scope>
    <source>
        <strain evidence="5">WLHS1</strain>
    </source>
</reference>
<feature type="active site" description="Proton donor/acceptor" evidence="3">
    <location>
        <position position="126"/>
    </location>
</feature>
<dbReference type="CDD" id="cd00408">
    <property type="entry name" value="DHDPS-like"/>
    <property type="match status" value="1"/>
</dbReference>
<dbReference type="InterPro" id="IPR013785">
    <property type="entry name" value="Aldolase_TIM"/>
</dbReference>
<proteinExistence type="predicted"/>
<keyword evidence="1" id="KW-0456">Lyase</keyword>
<accession>A0A9E7N9N2</accession>
<keyword evidence="6" id="KW-1185">Reference proteome</keyword>
<evidence type="ECO:0000256" key="3">
    <source>
        <dbReference type="PIRSR" id="PIRSR001365-1"/>
    </source>
</evidence>
<dbReference type="GO" id="GO:0044281">
    <property type="term" value="P:small molecule metabolic process"/>
    <property type="evidence" value="ECO:0007669"/>
    <property type="project" value="UniProtKB-ARBA"/>
</dbReference>
<dbReference type="GO" id="GO:0008840">
    <property type="term" value="F:4-hydroxy-tetrahydrodipicolinate synthase activity"/>
    <property type="evidence" value="ECO:0007669"/>
    <property type="project" value="TreeGrafter"/>
</dbReference>
<gene>
    <name evidence="5" type="ORF">NGM29_12795</name>
</gene>
<dbReference type="AlphaFoldDB" id="A0A9E7N9N2"/>
<dbReference type="PIRSF" id="PIRSF001365">
    <property type="entry name" value="DHDPS"/>
    <property type="match status" value="1"/>
</dbReference>
<keyword evidence="2" id="KW-0704">Schiff base</keyword>
<dbReference type="PANTHER" id="PTHR12128">
    <property type="entry name" value="DIHYDRODIPICOLINATE SYNTHASE"/>
    <property type="match status" value="1"/>
</dbReference>
<dbReference type="Pfam" id="PF00701">
    <property type="entry name" value="DHDPS"/>
    <property type="match status" value="1"/>
</dbReference>
<evidence type="ECO:0000313" key="5">
    <source>
        <dbReference type="EMBL" id="UTF52657.1"/>
    </source>
</evidence>